<dbReference type="Pfam" id="PF12281">
    <property type="entry name" value="NTP_transf_8"/>
    <property type="match status" value="1"/>
</dbReference>
<dbReference type="EMBL" id="LNQE01000271">
    <property type="protein sequence ID" value="KUG27971.1"/>
    <property type="molecule type" value="Genomic_DNA"/>
</dbReference>
<proteinExistence type="predicted"/>
<dbReference type="AlphaFoldDB" id="A0A0W8G639"/>
<reference evidence="2" key="1">
    <citation type="journal article" date="2015" name="Proc. Natl. Acad. Sci. U.S.A.">
        <title>Networks of energetic and metabolic interactions define dynamics in microbial communities.</title>
        <authorList>
            <person name="Embree M."/>
            <person name="Liu J.K."/>
            <person name="Al-Bassam M.M."/>
            <person name="Zengler K."/>
        </authorList>
    </citation>
    <scope>NUCLEOTIDE SEQUENCE</scope>
</reference>
<evidence type="ECO:0000259" key="1">
    <source>
        <dbReference type="Pfam" id="PF12281"/>
    </source>
</evidence>
<dbReference type="InterPro" id="IPR058575">
    <property type="entry name" value="NTP_transf_8_dom"/>
</dbReference>
<comment type="caution">
    <text evidence="2">The sequence shown here is derived from an EMBL/GenBank/DDBJ whole genome shotgun (WGS) entry which is preliminary data.</text>
</comment>
<sequence>MALVINDILGESRDYYRTVKRESAGRLLINPRGSLYQKEEGGSSFLYLRRLENGKKRHIYIGKVDDAHAFRVKEGLTSRAKGVLSLRAAKAAMKELGMSSLEIKNEDFFPLLRELFQVMADAGLWDEGLSLVGSWCFKVYQNFCGVEYFPDRTLDVDFAIRLPYRGEKVNVGNMLKGLGLEEVINHADGTVFYRSGELSVEFLKDRMGDGLERNSPYEPDIGIAPVAVPYMRILLSNPMEIKARDIGRVVVPSMAAFFLHKLLVASQRRKEGKRAKDYRQVEAVAKAILAQPAMLDDVKRIAGGLHKKWLTKLTASAATGGADLDAANAVLRRAEVIAVGR</sequence>
<feature type="domain" description="Nucleotidyltransferase-like" evidence="1">
    <location>
        <begin position="114"/>
        <end position="291"/>
    </location>
</feature>
<organism evidence="2">
    <name type="scientific">hydrocarbon metagenome</name>
    <dbReference type="NCBI Taxonomy" id="938273"/>
    <lineage>
        <taxon>unclassified sequences</taxon>
        <taxon>metagenomes</taxon>
        <taxon>ecological metagenomes</taxon>
    </lineage>
</organism>
<evidence type="ECO:0000313" key="2">
    <source>
        <dbReference type="EMBL" id="KUG27971.1"/>
    </source>
</evidence>
<name>A0A0W8G639_9ZZZZ</name>
<accession>A0A0W8G639</accession>
<protein>
    <recommendedName>
        <fullName evidence="1">Nucleotidyltransferase-like domain-containing protein</fullName>
    </recommendedName>
</protein>
<gene>
    <name evidence="2" type="ORF">ASZ90_002161</name>
</gene>